<protein>
    <submittedName>
        <fullName evidence="6">FAD-binding monooxygenase</fullName>
    </submittedName>
</protein>
<feature type="domain" description="FAD-binding" evidence="5">
    <location>
        <begin position="12"/>
        <end position="370"/>
    </location>
</feature>
<comment type="cofactor">
    <cofactor evidence="1">
        <name>FAD</name>
        <dbReference type="ChEBI" id="CHEBI:57692"/>
    </cofactor>
</comment>
<evidence type="ECO:0000256" key="3">
    <source>
        <dbReference type="ARBA" id="ARBA00022827"/>
    </source>
</evidence>
<evidence type="ECO:0000259" key="5">
    <source>
        <dbReference type="Pfam" id="PF01494"/>
    </source>
</evidence>
<evidence type="ECO:0000313" key="7">
    <source>
        <dbReference type="Proteomes" id="UP000290365"/>
    </source>
</evidence>
<dbReference type="SUPFAM" id="SSF51905">
    <property type="entry name" value="FAD/NAD(P)-binding domain"/>
    <property type="match status" value="1"/>
</dbReference>
<evidence type="ECO:0000256" key="2">
    <source>
        <dbReference type="ARBA" id="ARBA00022630"/>
    </source>
</evidence>
<dbReference type="OrthoDB" id="9766816at2"/>
<proteinExistence type="predicted"/>
<sequence length="551" mass="60342">MILPTHRPDAHVPVLIVGGGLVGLSASLFLAHNGIASLLVERRPETSTHPKQYGMNVRGMELLRSVGMEAAIFAAGNDLAHCKDCVIVTTLAQGELGRSPLPGLYEEDVWHFSPTYVRPCTQDKLEPLLLQAAQRLGRKLGSQWLFGTELLSFEQNADGISALLLNRATGEQLTIRSNYLIAADGANSALRNTLGITTTEKWSGGYQANMYFRADLSALVRERAFAICLITHPEASGTLCPISNMDHWTFHVGYAPERGETLKDFTLERCCHLIRQAIGIPDLDITLKSILSWEAAACVAESFSQGRVFLVGDAAHLMPPTGGFGASTGIQDAQNLAWKLALVLNKQAHPALLSTYDRERRPVAEFTVEQARLRWQTEVHRYGAEYAQEIEPGIAHDLVVSLGYHYVSQAIIAPRKAPPSLTQVELALDGHPGTRAPHCWLQHRGRRISTLDLFGRNFVLLTGPDGQDWRAAACSVAARLNLEIDVYCIGAEAELVDDPKNCWLAQAGIHNNGALLVRPDGFVGWRSRGGDAHPLQTLEQVLSHILCWSAD</sequence>
<reference evidence="6 7" key="1">
    <citation type="submission" date="2019-01" db="EMBL/GenBank/DDBJ databases">
        <title>Ktedonosporobacter rubrisoli SCAWS-G2.</title>
        <authorList>
            <person name="Huang Y."/>
            <person name="Yan B."/>
        </authorList>
    </citation>
    <scope>NUCLEOTIDE SEQUENCE [LARGE SCALE GENOMIC DNA]</scope>
    <source>
        <strain evidence="6 7">SCAWS-G2</strain>
    </source>
</reference>
<name>A0A4P6JNN9_KTERU</name>
<accession>A0A4P6JNN9</accession>
<dbReference type="Gene3D" id="3.40.30.120">
    <property type="match status" value="1"/>
</dbReference>
<organism evidence="6 7">
    <name type="scientific">Ktedonosporobacter rubrisoli</name>
    <dbReference type="NCBI Taxonomy" id="2509675"/>
    <lineage>
        <taxon>Bacteria</taxon>
        <taxon>Bacillati</taxon>
        <taxon>Chloroflexota</taxon>
        <taxon>Ktedonobacteria</taxon>
        <taxon>Ktedonobacterales</taxon>
        <taxon>Ktedonosporobacteraceae</taxon>
        <taxon>Ktedonosporobacter</taxon>
    </lineage>
</organism>
<dbReference type="Gene3D" id="3.50.50.60">
    <property type="entry name" value="FAD/NAD(P)-binding domain"/>
    <property type="match status" value="1"/>
</dbReference>
<dbReference type="Gene3D" id="3.30.9.10">
    <property type="entry name" value="D-Amino Acid Oxidase, subunit A, domain 2"/>
    <property type="match status" value="1"/>
</dbReference>
<dbReference type="KEGG" id="kbs:EPA93_13175"/>
<dbReference type="EMBL" id="CP035758">
    <property type="protein sequence ID" value="QBD76904.1"/>
    <property type="molecule type" value="Genomic_DNA"/>
</dbReference>
<keyword evidence="6" id="KW-0560">Oxidoreductase</keyword>
<dbReference type="Pfam" id="PF01494">
    <property type="entry name" value="FAD_binding_3"/>
    <property type="match status" value="1"/>
</dbReference>
<keyword evidence="7" id="KW-1185">Reference proteome</keyword>
<keyword evidence="4" id="KW-1133">Transmembrane helix</keyword>
<dbReference type="GO" id="GO:0071949">
    <property type="term" value="F:FAD binding"/>
    <property type="evidence" value="ECO:0007669"/>
    <property type="project" value="InterPro"/>
</dbReference>
<evidence type="ECO:0000256" key="1">
    <source>
        <dbReference type="ARBA" id="ARBA00001974"/>
    </source>
</evidence>
<dbReference type="PANTHER" id="PTHR43004">
    <property type="entry name" value="TRK SYSTEM POTASSIUM UPTAKE PROTEIN"/>
    <property type="match status" value="1"/>
</dbReference>
<keyword evidence="2" id="KW-0285">Flavoprotein</keyword>
<keyword evidence="4" id="KW-0812">Transmembrane</keyword>
<dbReference type="InterPro" id="IPR050641">
    <property type="entry name" value="RIFMO-like"/>
</dbReference>
<evidence type="ECO:0000256" key="4">
    <source>
        <dbReference type="SAM" id="Phobius"/>
    </source>
</evidence>
<dbReference type="InterPro" id="IPR002938">
    <property type="entry name" value="FAD-bd"/>
</dbReference>
<feature type="transmembrane region" description="Helical" evidence="4">
    <location>
        <begin position="12"/>
        <end position="31"/>
    </location>
</feature>
<dbReference type="PRINTS" id="PR00420">
    <property type="entry name" value="RNGMNOXGNASE"/>
</dbReference>
<dbReference type="AlphaFoldDB" id="A0A4P6JNN9"/>
<gene>
    <name evidence="6" type="ORF">EPA93_13175</name>
</gene>
<dbReference type="RefSeq" id="WP_129887968.1">
    <property type="nucleotide sequence ID" value="NZ_CP035758.1"/>
</dbReference>
<dbReference type="InterPro" id="IPR036188">
    <property type="entry name" value="FAD/NAD-bd_sf"/>
</dbReference>
<keyword evidence="3" id="KW-0274">FAD</keyword>
<keyword evidence="6" id="KW-0503">Monooxygenase</keyword>
<keyword evidence="4" id="KW-0472">Membrane</keyword>
<dbReference type="Proteomes" id="UP000290365">
    <property type="component" value="Chromosome"/>
</dbReference>
<dbReference type="PANTHER" id="PTHR43004:SF19">
    <property type="entry name" value="BINDING MONOOXYGENASE, PUTATIVE (JCVI)-RELATED"/>
    <property type="match status" value="1"/>
</dbReference>
<evidence type="ECO:0000313" key="6">
    <source>
        <dbReference type="EMBL" id="QBD76904.1"/>
    </source>
</evidence>
<dbReference type="GO" id="GO:0016709">
    <property type="term" value="F:oxidoreductase activity, acting on paired donors, with incorporation or reduction of molecular oxygen, NAD(P)H as one donor, and incorporation of one atom of oxygen"/>
    <property type="evidence" value="ECO:0007669"/>
    <property type="project" value="UniProtKB-ARBA"/>
</dbReference>
<dbReference type="Pfam" id="PF21274">
    <property type="entry name" value="Rng_hyd_C"/>
    <property type="match status" value="1"/>
</dbReference>